<dbReference type="GO" id="GO:0009813">
    <property type="term" value="P:flavonoid biosynthetic process"/>
    <property type="evidence" value="ECO:0007669"/>
    <property type="project" value="UniProtKB-KW"/>
</dbReference>
<feature type="domain" description="Glycosyltransferase N-terminal" evidence="5">
    <location>
        <begin position="197"/>
        <end position="321"/>
    </location>
</feature>
<evidence type="ECO:0000256" key="1">
    <source>
        <dbReference type="ARBA" id="ARBA00009995"/>
    </source>
</evidence>
<sequence>MMQLAKALEGSTNTNFIWVVRPPLGFDITGEFRGEEWRPEGFTERVVETQSRGLVVPQWTPQLEILSHESVGAFLTQCGGNSVLAGIAQLRSASDWVAADGRAVFHCQALGGGEKVMKRDSVKGMEMRKRAGEVKEVITYAVRSDDELKGSSVKGMDDFLDAALLMKEKTELGSKSCIPHFPSPQLKMAQRKENTPAIVMFPFMAQGHIIPFLALSLQIEQRGFDIIFVNTPLNIKKLRQSIPPSSAIRLREIPYDSSGHPGLPSAIENTDVLPPHLIFPFIESSLSLKPAFRNLLSDLVCGGAPPLAVVADMFFGWSAEIAREFGVFHAIFSSAGGFGIGCYCSLWLNMPHRKTNSPEFFLPDFQEAGLIHLTQLAPSISAADGSDTDTKSVFMRKNILEWSDSDGVLFNSVEELDKIGLDYFRRITGRNVWPVGPIFLTGDNRKSSRISPEKCTEWLDTKPTNSVLFVSFGSNNTISASQMMELGRALERATNTHFIWVVRPPLGFDITAEFKAEEWLPEGFMQRVVEAQNRGLVVVQWAPQVEILLHESVGAFLTHCGWNSVLESLSRGVPLIGWPMAAEQFFNAKFLEEEVGVCVEVARGVGFEVRCEDLVEKIEMVMGESEKGKEMRRKAGEVKKMIEDAVRDDGDFKGSSVVAIDEFLNAAFWTGDSSSLKRFHVPNDSIALIDQYMDESMNKQVLFHFETLFETNQAAHEHRKDFDISFFELD</sequence>
<evidence type="ECO:0000313" key="6">
    <source>
        <dbReference type="EMBL" id="KAF7120169.1"/>
    </source>
</evidence>
<dbReference type="PANTHER" id="PTHR48047">
    <property type="entry name" value="GLYCOSYLTRANSFERASE"/>
    <property type="match status" value="1"/>
</dbReference>
<dbReference type="CDD" id="cd03784">
    <property type="entry name" value="GT1_Gtf-like"/>
    <property type="match status" value="1"/>
</dbReference>
<dbReference type="FunFam" id="3.40.50.2000:FF:000064">
    <property type="entry name" value="Glycosyltransferase"/>
    <property type="match status" value="1"/>
</dbReference>
<keyword evidence="2" id="KW-0328">Glycosyltransferase</keyword>
<evidence type="ECO:0000256" key="4">
    <source>
        <dbReference type="ARBA" id="ARBA00023241"/>
    </source>
</evidence>
<evidence type="ECO:0000256" key="2">
    <source>
        <dbReference type="ARBA" id="ARBA00022676"/>
    </source>
</evidence>
<dbReference type="AlphaFoldDB" id="A0A834FXZ0"/>
<reference evidence="6" key="1">
    <citation type="submission" date="2019-11" db="EMBL/GenBank/DDBJ databases">
        <authorList>
            <person name="Liu Y."/>
            <person name="Hou J."/>
            <person name="Li T.-Q."/>
            <person name="Guan C.-H."/>
            <person name="Wu X."/>
            <person name="Wu H.-Z."/>
            <person name="Ling F."/>
            <person name="Zhang R."/>
            <person name="Shi X.-G."/>
            <person name="Ren J.-P."/>
            <person name="Chen E.-F."/>
            <person name="Sun J.-M."/>
        </authorList>
    </citation>
    <scope>NUCLEOTIDE SEQUENCE</scope>
    <source>
        <strain evidence="6">Adult_tree_wgs_1</strain>
        <tissue evidence="6">Leaves</tissue>
    </source>
</reference>
<dbReference type="InterPro" id="IPR035595">
    <property type="entry name" value="UDP_glycos_trans_CS"/>
</dbReference>
<dbReference type="Pfam" id="PF26168">
    <property type="entry name" value="Glyco_transf_N"/>
    <property type="match status" value="1"/>
</dbReference>
<keyword evidence="7" id="KW-1185">Reference proteome</keyword>
<dbReference type="FunFam" id="3.40.50.2000:FF:000103">
    <property type="entry name" value="Glycosyltransferase"/>
    <property type="match status" value="1"/>
</dbReference>
<dbReference type="Proteomes" id="UP000626092">
    <property type="component" value="Unassembled WGS sequence"/>
</dbReference>
<gene>
    <name evidence="6" type="ORF">RHSIM_Rhsim13G0225100</name>
</gene>
<dbReference type="PANTHER" id="PTHR48047:SF61">
    <property type="entry name" value="OS04G0273600 PROTEIN"/>
    <property type="match status" value="1"/>
</dbReference>
<dbReference type="Gene3D" id="3.40.50.2000">
    <property type="entry name" value="Glycogen Phosphorylase B"/>
    <property type="match status" value="3"/>
</dbReference>
<name>A0A834FXZ0_RHOSS</name>
<protein>
    <recommendedName>
        <fullName evidence="5">Glycosyltransferase N-terminal domain-containing protein</fullName>
    </recommendedName>
</protein>
<dbReference type="Pfam" id="PF00201">
    <property type="entry name" value="UDPGT"/>
    <property type="match status" value="1"/>
</dbReference>
<comment type="caution">
    <text evidence="6">The sequence shown here is derived from an EMBL/GenBank/DDBJ whole genome shotgun (WGS) entry which is preliminary data.</text>
</comment>
<proteinExistence type="inferred from homology"/>
<dbReference type="GO" id="GO:0035251">
    <property type="term" value="F:UDP-glucosyltransferase activity"/>
    <property type="evidence" value="ECO:0007669"/>
    <property type="project" value="TreeGrafter"/>
</dbReference>
<dbReference type="InterPro" id="IPR002213">
    <property type="entry name" value="UDP_glucos_trans"/>
</dbReference>
<dbReference type="SUPFAM" id="SSF53756">
    <property type="entry name" value="UDP-Glycosyltransferase/glycogen phosphorylase"/>
    <property type="match status" value="2"/>
</dbReference>
<dbReference type="OrthoDB" id="5835829at2759"/>
<evidence type="ECO:0000313" key="7">
    <source>
        <dbReference type="Proteomes" id="UP000626092"/>
    </source>
</evidence>
<dbReference type="InterPro" id="IPR058980">
    <property type="entry name" value="Glyco_transf_N"/>
</dbReference>
<evidence type="ECO:0000256" key="3">
    <source>
        <dbReference type="ARBA" id="ARBA00022679"/>
    </source>
</evidence>
<accession>A0A834FXZ0</accession>
<dbReference type="PROSITE" id="PS00375">
    <property type="entry name" value="UDPGT"/>
    <property type="match status" value="1"/>
</dbReference>
<keyword evidence="4" id="KW-0284">Flavonoid biosynthesis</keyword>
<organism evidence="6 7">
    <name type="scientific">Rhododendron simsii</name>
    <name type="common">Sims's rhododendron</name>
    <dbReference type="NCBI Taxonomy" id="118357"/>
    <lineage>
        <taxon>Eukaryota</taxon>
        <taxon>Viridiplantae</taxon>
        <taxon>Streptophyta</taxon>
        <taxon>Embryophyta</taxon>
        <taxon>Tracheophyta</taxon>
        <taxon>Spermatophyta</taxon>
        <taxon>Magnoliopsida</taxon>
        <taxon>eudicotyledons</taxon>
        <taxon>Gunneridae</taxon>
        <taxon>Pentapetalae</taxon>
        <taxon>asterids</taxon>
        <taxon>Ericales</taxon>
        <taxon>Ericaceae</taxon>
        <taxon>Ericoideae</taxon>
        <taxon>Rhodoreae</taxon>
        <taxon>Rhododendron</taxon>
    </lineage>
</organism>
<keyword evidence="3" id="KW-0808">Transferase</keyword>
<dbReference type="EMBL" id="WJXA01000013">
    <property type="protein sequence ID" value="KAF7120169.1"/>
    <property type="molecule type" value="Genomic_DNA"/>
</dbReference>
<evidence type="ECO:0000259" key="5">
    <source>
        <dbReference type="Pfam" id="PF26168"/>
    </source>
</evidence>
<comment type="similarity">
    <text evidence="1">Belongs to the UDP-glycosyltransferase family.</text>
</comment>